<comment type="caution">
    <text evidence="1">The sequence shown here is derived from an EMBL/GenBank/DDBJ whole genome shotgun (WGS) entry which is preliminary data.</text>
</comment>
<protein>
    <submittedName>
        <fullName evidence="1">Uncharacterized protein</fullName>
    </submittedName>
</protein>
<proteinExistence type="predicted"/>
<organism evidence="1 2">
    <name type="scientific">Candidatus Brocadia fulgida</name>
    <dbReference type="NCBI Taxonomy" id="380242"/>
    <lineage>
        <taxon>Bacteria</taxon>
        <taxon>Pseudomonadati</taxon>
        <taxon>Planctomycetota</taxon>
        <taxon>Candidatus Brocadiia</taxon>
        <taxon>Candidatus Brocadiales</taxon>
        <taxon>Candidatus Brocadiaceae</taxon>
        <taxon>Candidatus Brocadia</taxon>
    </lineage>
</organism>
<name>A0A0M2UZL9_9BACT</name>
<dbReference type="Proteomes" id="UP000034954">
    <property type="component" value="Unassembled WGS sequence"/>
</dbReference>
<evidence type="ECO:0000313" key="2">
    <source>
        <dbReference type="Proteomes" id="UP000034954"/>
    </source>
</evidence>
<reference evidence="1 2" key="1">
    <citation type="journal article" date="2013" name="BMC Microbiol.">
        <title>Identification of the type II cytochrome c maturation pathway in anammox bacteria by comparative genomics.</title>
        <authorList>
            <person name="Ferousi C."/>
            <person name="Speth D.R."/>
            <person name="Reimann J."/>
            <person name="Op den Camp H.J."/>
            <person name="Allen J.W."/>
            <person name="Keltjens J.T."/>
            <person name="Jetten M.S."/>
        </authorList>
    </citation>
    <scope>NUCLEOTIDE SEQUENCE [LARGE SCALE GENOMIC DNA]</scope>
    <source>
        <strain evidence="1">RU1</strain>
    </source>
</reference>
<keyword evidence="2" id="KW-1185">Reference proteome</keyword>
<dbReference type="EMBL" id="LAQJ01000139">
    <property type="protein sequence ID" value="KKO19939.1"/>
    <property type="molecule type" value="Genomic_DNA"/>
</dbReference>
<dbReference type="AlphaFoldDB" id="A0A0M2UZL9"/>
<sequence>MKFDLRMLIIVGLNPPLNPLPGEDFFLLPLRLLRELSRTRRSGMCKTGTEISGKAAHMPAFMTGEKRK</sequence>
<gene>
    <name evidence="1" type="ORF">BROFUL_01331</name>
</gene>
<evidence type="ECO:0000313" key="1">
    <source>
        <dbReference type="EMBL" id="KKO19939.1"/>
    </source>
</evidence>
<accession>A0A0M2UZL9</accession>